<keyword evidence="3 9" id="KW-0808">Transferase</keyword>
<dbReference type="InterPro" id="IPR011053">
    <property type="entry name" value="Single_hybrid_motif"/>
</dbReference>
<comment type="cofactor">
    <cofactor evidence="9">
        <name>(R)-lipoate</name>
        <dbReference type="ChEBI" id="CHEBI:83088"/>
    </cofactor>
    <text evidence="9">Binds 1 lipoyl cofactor covalently.</text>
</comment>
<dbReference type="PROSITE" id="PS00189">
    <property type="entry name" value="LIPOYL"/>
    <property type="match status" value="1"/>
</dbReference>
<dbReference type="GO" id="GO:0045254">
    <property type="term" value="C:pyruvate dehydrogenase complex"/>
    <property type="evidence" value="ECO:0007669"/>
    <property type="project" value="UniProtKB-UniRule"/>
</dbReference>
<feature type="domain" description="Peripheral subunit-binding (PSBD)" evidence="12">
    <location>
        <begin position="137"/>
        <end position="174"/>
    </location>
</feature>
<dbReference type="EMBL" id="JACNFK010000022">
    <property type="protein sequence ID" value="MBC8519347.1"/>
    <property type="molecule type" value="Genomic_DNA"/>
</dbReference>
<evidence type="ECO:0000259" key="12">
    <source>
        <dbReference type="PROSITE" id="PS51826"/>
    </source>
</evidence>
<evidence type="ECO:0000256" key="7">
    <source>
        <dbReference type="ARBA" id="ARBA00025211"/>
    </source>
</evidence>
<dbReference type="Gene3D" id="3.30.559.10">
    <property type="entry name" value="Chloramphenicol acetyltransferase-like domain"/>
    <property type="match status" value="1"/>
</dbReference>
<comment type="function">
    <text evidence="7">The pyruvate dehydrogenase complex catalyzes the overall conversion of pyruvate to acetyl-CoA and CO(2). It contains multiple copies of three enzymatic components: pyruvate dehydrogenase (E1), dihydrolipoamide acetyltransferase (E2) and lipoamide dehydrogenase (E3).</text>
</comment>
<evidence type="ECO:0000259" key="11">
    <source>
        <dbReference type="PROSITE" id="PS50968"/>
    </source>
</evidence>
<dbReference type="FunFam" id="2.40.50.100:FF:000009">
    <property type="entry name" value="Acetyltransferase component of pyruvate dehydrogenase complex"/>
    <property type="match status" value="1"/>
</dbReference>
<feature type="region of interest" description="Disordered" evidence="10">
    <location>
        <begin position="85"/>
        <end position="135"/>
    </location>
</feature>
<evidence type="ECO:0000256" key="9">
    <source>
        <dbReference type="RuleBase" id="RU361137"/>
    </source>
</evidence>
<reference evidence="13 14" key="1">
    <citation type="submission" date="2020-08" db="EMBL/GenBank/DDBJ databases">
        <title>Bridging the membrane lipid divide: bacteria of the FCB group superphylum have the potential to synthesize archaeal ether lipids.</title>
        <authorList>
            <person name="Villanueva L."/>
            <person name="Von Meijenfeldt F.A.B."/>
            <person name="Westbye A.B."/>
            <person name="Yadav S."/>
            <person name="Hopmans E.C."/>
            <person name="Dutilh B.E."/>
            <person name="Sinninghe Damste J.S."/>
        </authorList>
    </citation>
    <scope>NUCLEOTIDE SEQUENCE [LARGE SCALE GENOMIC DNA]</scope>
    <source>
        <strain evidence="13">NIOZ-UU100</strain>
    </source>
</reference>
<feature type="compositionally biased region" description="Low complexity" evidence="10">
    <location>
        <begin position="85"/>
        <end position="96"/>
    </location>
</feature>
<dbReference type="CDD" id="cd06849">
    <property type="entry name" value="lipoyl_domain"/>
    <property type="match status" value="1"/>
</dbReference>
<dbReference type="InterPro" id="IPR050743">
    <property type="entry name" value="2-oxoacid_DH_E2_comp"/>
</dbReference>
<dbReference type="InterPro" id="IPR000089">
    <property type="entry name" value="Biotin_lipoyl"/>
</dbReference>
<dbReference type="InterPro" id="IPR023213">
    <property type="entry name" value="CAT-like_dom_sf"/>
</dbReference>
<dbReference type="GO" id="GO:0005737">
    <property type="term" value="C:cytoplasm"/>
    <property type="evidence" value="ECO:0007669"/>
    <property type="project" value="TreeGrafter"/>
</dbReference>
<dbReference type="InterPro" id="IPR003016">
    <property type="entry name" value="2-oxoA_DH_lipoyl-BS"/>
</dbReference>
<dbReference type="InterPro" id="IPR004167">
    <property type="entry name" value="PSBD"/>
</dbReference>
<evidence type="ECO:0000256" key="4">
    <source>
        <dbReference type="ARBA" id="ARBA00022737"/>
    </source>
</evidence>
<comment type="catalytic activity">
    <reaction evidence="8 9">
        <text>N(6)-[(R)-dihydrolipoyl]-L-lysyl-[protein] + acetyl-CoA = N(6)-[(R)-S(8)-acetyldihydrolipoyl]-L-lysyl-[protein] + CoA</text>
        <dbReference type="Rhea" id="RHEA:17017"/>
        <dbReference type="Rhea" id="RHEA-COMP:10475"/>
        <dbReference type="Rhea" id="RHEA-COMP:10478"/>
        <dbReference type="ChEBI" id="CHEBI:57287"/>
        <dbReference type="ChEBI" id="CHEBI:57288"/>
        <dbReference type="ChEBI" id="CHEBI:83100"/>
        <dbReference type="ChEBI" id="CHEBI:83111"/>
        <dbReference type="EC" id="2.3.1.12"/>
    </reaction>
</comment>
<keyword evidence="5 9" id="KW-0450">Lipoyl</keyword>
<dbReference type="SUPFAM" id="SSF47005">
    <property type="entry name" value="Peripheral subunit-binding domain of 2-oxo acid dehydrogenase complex"/>
    <property type="match status" value="1"/>
</dbReference>
<evidence type="ECO:0000256" key="5">
    <source>
        <dbReference type="ARBA" id="ARBA00022823"/>
    </source>
</evidence>
<dbReference type="SUPFAM" id="SSF51230">
    <property type="entry name" value="Single hybrid motif"/>
    <property type="match status" value="1"/>
</dbReference>
<evidence type="ECO:0000256" key="6">
    <source>
        <dbReference type="ARBA" id="ARBA00023315"/>
    </source>
</evidence>
<dbReference type="SUPFAM" id="SSF52777">
    <property type="entry name" value="CoA-dependent acyltransferases"/>
    <property type="match status" value="1"/>
</dbReference>
<dbReference type="Proteomes" id="UP000654401">
    <property type="component" value="Unassembled WGS sequence"/>
</dbReference>
<dbReference type="Gene3D" id="4.10.320.10">
    <property type="entry name" value="E3-binding domain"/>
    <property type="match status" value="1"/>
</dbReference>
<comment type="caution">
    <text evidence="13">The sequence shown here is derived from an EMBL/GenBank/DDBJ whole genome shotgun (WGS) entry which is preliminary data.</text>
</comment>
<sequence length="433" mass="46345">MAEIREVTVPDIGDFPEVEVIEVLVAVGDEIEQEESLISLESDKATMEIPAPFGGVVKELKVSVGDKVSEGALIMMVESAEEAAVSESLAESPAESQTDSGAEHAATAPSPAAVTPAQQQTATPAAPVAPATGGKAHASPAIRRFARELGVVLSQVGGTGPKGRILKEDVKQFVKAALSGGATPQATGSAIPEITLPDFSKFGETESQPLSRIKKISGKHLHACWLNIPHVTQFDEADITKLEEFRQSNKEEAEKRGVRLTPLVFIMKAVVAALKEFPQFNASLDLDNEQLIIKNYYNIGVAVDTPNGLMVPVVREVDRKGVYDLAEELMEISSRARDGKLKGDDLQGGTFSISSLGGIGGTQFTPIVNAPEVAILGVARSQTKPVWSGTEFEPRLMLPLALSYDHRVIDGADGARFITRLNQLLREYCKVLL</sequence>
<evidence type="ECO:0000313" key="14">
    <source>
        <dbReference type="Proteomes" id="UP000654401"/>
    </source>
</evidence>
<dbReference type="PANTHER" id="PTHR43178:SF2">
    <property type="entry name" value="DIHYDROLIPOYLLYSINE-RESIDUE ACETYLTRANSFERASE COMPONENT OF PYRUVATE DEHYDROGENASE COMPLEX"/>
    <property type="match status" value="1"/>
</dbReference>
<organism evidence="13 14">
    <name type="scientific">Candidatus Thiopontia autotrophica</name>
    <dbReference type="NCBI Taxonomy" id="2841688"/>
    <lineage>
        <taxon>Bacteria</taxon>
        <taxon>Pseudomonadati</taxon>
        <taxon>Pseudomonadota</taxon>
        <taxon>Gammaproteobacteria</taxon>
        <taxon>Candidatus Thiopontia</taxon>
    </lineage>
</organism>
<gene>
    <name evidence="13" type="primary">aceF</name>
    <name evidence="13" type="ORF">H8D24_02935</name>
</gene>
<dbReference type="InterPro" id="IPR006256">
    <property type="entry name" value="AcTrfase_Pyrv_DH_cplx"/>
</dbReference>
<name>A0A8J6TX91_9GAMM</name>
<dbReference type="Pfam" id="PF00364">
    <property type="entry name" value="Biotin_lipoyl"/>
    <property type="match status" value="1"/>
</dbReference>
<dbReference type="InterPro" id="IPR001078">
    <property type="entry name" value="2-oxoacid_DH_actylTfrase"/>
</dbReference>
<feature type="compositionally biased region" description="Low complexity" evidence="10">
    <location>
        <begin position="105"/>
        <end position="132"/>
    </location>
</feature>
<evidence type="ECO:0000256" key="2">
    <source>
        <dbReference type="ARBA" id="ARBA00011484"/>
    </source>
</evidence>
<dbReference type="GO" id="GO:0004742">
    <property type="term" value="F:dihydrolipoyllysine-residue acetyltransferase activity"/>
    <property type="evidence" value="ECO:0007669"/>
    <property type="project" value="UniProtKB-UniRule"/>
</dbReference>
<dbReference type="AlphaFoldDB" id="A0A8J6TX91"/>
<keyword evidence="6 9" id="KW-0012">Acyltransferase</keyword>
<feature type="domain" description="Lipoyl-binding" evidence="11">
    <location>
        <begin position="4"/>
        <end position="78"/>
    </location>
</feature>
<keyword evidence="4" id="KW-0677">Repeat</keyword>
<dbReference type="GO" id="GO:0006086">
    <property type="term" value="P:pyruvate decarboxylation to acetyl-CoA"/>
    <property type="evidence" value="ECO:0007669"/>
    <property type="project" value="UniProtKB-UniRule"/>
</dbReference>
<accession>A0A8J6TX91</accession>
<comment type="subunit">
    <text evidence="2 9">Forms a 24-polypeptide structural core with octahedral symmetry.</text>
</comment>
<evidence type="ECO:0000256" key="1">
    <source>
        <dbReference type="ARBA" id="ARBA00007317"/>
    </source>
</evidence>
<evidence type="ECO:0000256" key="3">
    <source>
        <dbReference type="ARBA" id="ARBA00022679"/>
    </source>
</evidence>
<dbReference type="FunFam" id="3.30.559.10:FF:000004">
    <property type="entry name" value="Acetyltransferase component of pyruvate dehydrogenase complex"/>
    <property type="match status" value="1"/>
</dbReference>
<comment type="similarity">
    <text evidence="1 9">Belongs to the 2-oxoacid dehydrogenase family.</text>
</comment>
<protein>
    <recommendedName>
        <fullName evidence="9">Acetyltransferase component of pyruvate dehydrogenase complex</fullName>
        <ecNumber evidence="9">2.3.1.12</ecNumber>
    </recommendedName>
</protein>
<dbReference type="Pfam" id="PF02817">
    <property type="entry name" value="E3_binding"/>
    <property type="match status" value="1"/>
</dbReference>
<dbReference type="NCBIfam" id="TIGR01348">
    <property type="entry name" value="PDHac_trf_long"/>
    <property type="match status" value="1"/>
</dbReference>
<dbReference type="EC" id="2.3.1.12" evidence="9"/>
<dbReference type="Pfam" id="PF00198">
    <property type="entry name" value="2-oxoacid_dh"/>
    <property type="match status" value="1"/>
</dbReference>
<evidence type="ECO:0000256" key="8">
    <source>
        <dbReference type="ARBA" id="ARBA00048370"/>
    </source>
</evidence>
<dbReference type="GO" id="GO:0031405">
    <property type="term" value="F:lipoic acid binding"/>
    <property type="evidence" value="ECO:0007669"/>
    <property type="project" value="TreeGrafter"/>
</dbReference>
<dbReference type="PANTHER" id="PTHR43178">
    <property type="entry name" value="DIHYDROLIPOAMIDE ACETYLTRANSFERASE COMPONENT OF PYRUVATE DEHYDROGENASE COMPLEX"/>
    <property type="match status" value="1"/>
</dbReference>
<dbReference type="InterPro" id="IPR036625">
    <property type="entry name" value="E3-bd_dom_sf"/>
</dbReference>
<dbReference type="PROSITE" id="PS50968">
    <property type="entry name" value="BIOTINYL_LIPOYL"/>
    <property type="match status" value="1"/>
</dbReference>
<evidence type="ECO:0000256" key="10">
    <source>
        <dbReference type="SAM" id="MobiDB-lite"/>
    </source>
</evidence>
<evidence type="ECO:0000313" key="13">
    <source>
        <dbReference type="EMBL" id="MBC8519347.1"/>
    </source>
</evidence>
<dbReference type="Gene3D" id="2.40.50.100">
    <property type="match status" value="1"/>
</dbReference>
<dbReference type="PROSITE" id="PS51826">
    <property type="entry name" value="PSBD"/>
    <property type="match status" value="1"/>
</dbReference>
<proteinExistence type="inferred from homology"/>